<feature type="coiled-coil region" evidence="1">
    <location>
        <begin position="134"/>
        <end position="197"/>
    </location>
</feature>
<proteinExistence type="predicted"/>
<dbReference type="EMBL" id="JABTTQ020000012">
    <property type="protein sequence ID" value="KAK6145009.1"/>
    <property type="molecule type" value="Genomic_DNA"/>
</dbReference>
<name>A0ABR0WG12_REHGL</name>
<keyword evidence="1" id="KW-0175">Coiled coil</keyword>
<organism evidence="2 3">
    <name type="scientific">Rehmannia glutinosa</name>
    <name type="common">Chinese foxglove</name>
    <dbReference type="NCBI Taxonomy" id="99300"/>
    <lineage>
        <taxon>Eukaryota</taxon>
        <taxon>Viridiplantae</taxon>
        <taxon>Streptophyta</taxon>
        <taxon>Embryophyta</taxon>
        <taxon>Tracheophyta</taxon>
        <taxon>Spermatophyta</taxon>
        <taxon>Magnoliopsida</taxon>
        <taxon>eudicotyledons</taxon>
        <taxon>Gunneridae</taxon>
        <taxon>Pentapetalae</taxon>
        <taxon>asterids</taxon>
        <taxon>lamiids</taxon>
        <taxon>Lamiales</taxon>
        <taxon>Orobanchaceae</taxon>
        <taxon>Rehmannieae</taxon>
        <taxon>Rehmannia</taxon>
    </lineage>
</organism>
<dbReference type="Proteomes" id="UP001318860">
    <property type="component" value="Unassembled WGS sequence"/>
</dbReference>
<accession>A0ABR0WG12</accession>
<reference evidence="2 3" key="1">
    <citation type="journal article" date="2021" name="Comput. Struct. Biotechnol. J.">
        <title>De novo genome assembly of the potent medicinal plant Rehmannia glutinosa using nanopore technology.</title>
        <authorList>
            <person name="Ma L."/>
            <person name="Dong C."/>
            <person name="Song C."/>
            <person name="Wang X."/>
            <person name="Zheng X."/>
            <person name="Niu Y."/>
            <person name="Chen S."/>
            <person name="Feng W."/>
        </authorList>
    </citation>
    <scope>NUCLEOTIDE SEQUENCE [LARGE SCALE GENOMIC DNA]</scope>
    <source>
        <strain evidence="2">DH-2019</strain>
    </source>
</reference>
<evidence type="ECO:0000256" key="1">
    <source>
        <dbReference type="SAM" id="Coils"/>
    </source>
</evidence>
<protein>
    <submittedName>
        <fullName evidence="2">Uncharacterized protein</fullName>
    </submittedName>
</protein>
<keyword evidence="3" id="KW-1185">Reference proteome</keyword>
<evidence type="ECO:0000313" key="2">
    <source>
        <dbReference type="EMBL" id="KAK6145009.1"/>
    </source>
</evidence>
<gene>
    <name evidence="2" type="ORF">DH2020_021829</name>
</gene>
<evidence type="ECO:0000313" key="3">
    <source>
        <dbReference type="Proteomes" id="UP001318860"/>
    </source>
</evidence>
<sequence length="275" mass="31293">MDGLKQKKKKARVEKEQPTKEEISLALSQIVDRQKQLIAAREQFWAETSRVPKKFSGTCIIPRWNISPESSIMKTRAGEDSLELYQVVILPMDQVTLGSMPDTKLEEIAAHDLMWAANVAHNLTLRSHHWRVRCLEAEAQVKCLEQEKEAISAKTMVGYESHIELMRTKLLELDTRAKNSEESLRAANNEEARLKGAKDFKDSPIFTRLVVEKAAEFEVMGFYKCQSHLQKFGGFKPDFDPSKLDLELDGSGERASLDERRRTLKAKSLGSCSRI</sequence>
<comment type="caution">
    <text evidence="2">The sequence shown here is derived from an EMBL/GenBank/DDBJ whole genome shotgun (WGS) entry which is preliminary data.</text>
</comment>